<sequence length="187" mass="20958">MLVVGTLTSLVSSIFGSLAPYHLLFYSTLLGTELFQTFVNTKVCFIALPRSAFTTLQKRIFPIYFWTQTTLLVLSAITVPPYGVSSLIRHKGDWIPYAVATGTALLNLGVYGPRTQRAMVDCVHQETRDKLREQGTRVSNEPSPDMKRLRKVFSRTHAMSIHLNLVSIGAMVFYGWRLASKLTVDAE</sequence>
<evidence type="ECO:0000256" key="3">
    <source>
        <dbReference type="ARBA" id="ARBA00022989"/>
    </source>
</evidence>
<name>A0AAN6P8I7_9PEZI</name>
<accession>A0AAN6P8I7</accession>
<dbReference type="InterPro" id="IPR053009">
    <property type="entry name" value="Xanthocillin_Biosynth-Assoc"/>
</dbReference>
<reference evidence="8" key="1">
    <citation type="journal article" date="2023" name="Mol. Phylogenet. Evol.">
        <title>Genome-scale phylogeny and comparative genomics of the fungal order Sordariales.</title>
        <authorList>
            <person name="Hensen N."/>
            <person name="Bonometti L."/>
            <person name="Westerberg I."/>
            <person name="Brannstrom I.O."/>
            <person name="Guillou S."/>
            <person name="Cros-Aarteil S."/>
            <person name="Calhoun S."/>
            <person name="Haridas S."/>
            <person name="Kuo A."/>
            <person name="Mondo S."/>
            <person name="Pangilinan J."/>
            <person name="Riley R."/>
            <person name="LaButti K."/>
            <person name="Andreopoulos B."/>
            <person name="Lipzen A."/>
            <person name="Chen C."/>
            <person name="Yan M."/>
            <person name="Daum C."/>
            <person name="Ng V."/>
            <person name="Clum A."/>
            <person name="Steindorff A."/>
            <person name="Ohm R.A."/>
            <person name="Martin F."/>
            <person name="Silar P."/>
            <person name="Natvig D.O."/>
            <person name="Lalanne C."/>
            <person name="Gautier V."/>
            <person name="Ament-Velasquez S.L."/>
            <person name="Kruys A."/>
            <person name="Hutchinson M.I."/>
            <person name="Powell A.J."/>
            <person name="Barry K."/>
            <person name="Miller A.N."/>
            <person name="Grigoriev I.V."/>
            <person name="Debuchy R."/>
            <person name="Gladieux P."/>
            <person name="Hiltunen Thoren M."/>
            <person name="Johannesson H."/>
        </authorList>
    </citation>
    <scope>NUCLEOTIDE SEQUENCE [LARGE SCALE GENOMIC DNA]</scope>
    <source>
        <strain evidence="8">CBS 284.82</strain>
    </source>
</reference>
<dbReference type="GO" id="GO:0016020">
    <property type="term" value="C:membrane"/>
    <property type="evidence" value="ECO:0007669"/>
    <property type="project" value="UniProtKB-SubCell"/>
</dbReference>
<protein>
    <recommendedName>
        <fullName evidence="6">TMEM205-like domain-containing protein</fullName>
    </recommendedName>
</protein>
<evidence type="ECO:0000256" key="4">
    <source>
        <dbReference type="ARBA" id="ARBA00023136"/>
    </source>
</evidence>
<keyword evidence="3 5" id="KW-1133">Transmembrane helix</keyword>
<feature type="transmembrane region" description="Helical" evidence="5">
    <location>
        <begin position="94"/>
        <end position="111"/>
    </location>
</feature>
<feature type="transmembrane region" description="Helical" evidence="5">
    <location>
        <begin position="60"/>
        <end position="82"/>
    </location>
</feature>
<keyword evidence="2 5" id="KW-0812">Transmembrane</keyword>
<dbReference type="PANTHER" id="PTHR23241">
    <property type="entry name" value="LATE EMBRYOGENESIS ABUNDANT PLANTS LEA-RELATED"/>
    <property type="match status" value="1"/>
</dbReference>
<proteinExistence type="predicted"/>
<gene>
    <name evidence="7" type="ORF">C8A01DRAFT_41240</name>
</gene>
<dbReference type="AlphaFoldDB" id="A0AAN6P8I7"/>
<comment type="caution">
    <text evidence="7">The sequence shown here is derived from an EMBL/GenBank/DDBJ whole genome shotgun (WGS) entry which is preliminary data.</text>
</comment>
<dbReference type="InterPro" id="IPR025423">
    <property type="entry name" value="TMEM205-like"/>
</dbReference>
<dbReference type="EMBL" id="MU854623">
    <property type="protein sequence ID" value="KAK4032318.1"/>
    <property type="molecule type" value="Genomic_DNA"/>
</dbReference>
<dbReference type="Pfam" id="PF13664">
    <property type="entry name" value="DUF4149"/>
    <property type="match status" value="1"/>
</dbReference>
<evidence type="ECO:0000256" key="1">
    <source>
        <dbReference type="ARBA" id="ARBA00004370"/>
    </source>
</evidence>
<evidence type="ECO:0000256" key="2">
    <source>
        <dbReference type="ARBA" id="ARBA00022692"/>
    </source>
</evidence>
<evidence type="ECO:0000313" key="7">
    <source>
        <dbReference type="EMBL" id="KAK4032318.1"/>
    </source>
</evidence>
<keyword evidence="8" id="KW-1185">Reference proteome</keyword>
<keyword evidence="4 5" id="KW-0472">Membrane</keyword>
<feature type="transmembrane region" description="Helical" evidence="5">
    <location>
        <begin position="156"/>
        <end position="176"/>
    </location>
</feature>
<dbReference type="PANTHER" id="PTHR23241:SF102">
    <property type="entry name" value="LD23009P"/>
    <property type="match status" value="1"/>
</dbReference>
<feature type="domain" description="TMEM205-like" evidence="6">
    <location>
        <begin position="24"/>
        <end position="121"/>
    </location>
</feature>
<organism evidence="7 8">
    <name type="scientific">Parachaetomium inaequale</name>
    <dbReference type="NCBI Taxonomy" id="2588326"/>
    <lineage>
        <taxon>Eukaryota</taxon>
        <taxon>Fungi</taxon>
        <taxon>Dikarya</taxon>
        <taxon>Ascomycota</taxon>
        <taxon>Pezizomycotina</taxon>
        <taxon>Sordariomycetes</taxon>
        <taxon>Sordariomycetidae</taxon>
        <taxon>Sordariales</taxon>
        <taxon>Chaetomiaceae</taxon>
        <taxon>Parachaetomium</taxon>
    </lineage>
</organism>
<comment type="subcellular location">
    <subcellularLocation>
        <location evidence="1">Membrane</location>
    </subcellularLocation>
</comment>
<evidence type="ECO:0000259" key="6">
    <source>
        <dbReference type="Pfam" id="PF13664"/>
    </source>
</evidence>
<dbReference type="Proteomes" id="UP001303115">
    <property type="component" value="Unassembled WGS sequence"/>
</dbReference>
<evidence type="ECO:0000313" key="8">
    <source>
        <dbReference type="Proteomes" id="UP001303115"/>
    </source>
</evidence>
<evidence type="ECO:0000256" key="5">
    <source>
        <dbReference type="SAM" id="Phobius"/>
    </source>
</evidence>